<dbReference type="GO" id="GO:0071949">
    <property type="term" value="F:FAD binding"/>
    <property type="evidence" value="ECO:0007669"/>
    <property type="project" value="InterPro"/>
</dbReference>
<accession>A0A8H6YSA2</accession>
<evidence type="ECO:0000259" key="5">
    <source>
        <dbReference type="Pfam" id="PF01494"/>
    </source>
</evidence>
<dbReference type="AlphaFoldDB" id="A0A8H6YSA2"/>
<keyword evidence="7" id="KW-1185">Reference proteome</keyword>
<keyword evidence="4" id="KW-0812">Transmembrane</keyword>
<evidence type="ECO:0000313" key="6">
    <source>
        <dbReference type="EMBL" id="KAF7366273.1"/>
    </source>
</evidence>
<dbReference type="InterPro" id="IPR050631">
    <property type="entry name" value="PheA/TfdB_FAD_monoxygenase"/>
</dbReference>
<keyword evidence="1" id="KW-0285">Flavoprotein</keyword>
<dbReference type="Proteomes" id="UP000623467">
    <property type="component" value="Unassembled WGS sequence"/>
</dbReference>
<dbReference type="Pfam" id="PF01494">
    <property type="entry name" value="FAD_binding_3"/>
    <property type="match status" value="1"/>
</dbReference>
<dbReference type="PRINTS" id="PR00420">
    <property type="entry name" value="RNGMNOXGNASE"/>
</dbReference>
<organism evidence="6 7">
    <name type="scientific">Mycena sanguinolenta</name>
    <dbReference type="NCBI Taxonomy" id="230812"/>
    <lineage>
        <taxon>Eukaryota</taxon>
        <taxon>Fungi</taxon>
        <taxon>Dikarya</taxon>
        <taxon>Basidiomycota</taxon>
        <taxon>Agaricomycotina</taxon>
        <taxon>Agaricomycetes</taxon>
        <taxon>Agaricomycetidae</taxon>
        <taxon>Agaricales</taxon>
        <taxon>Marasmiineae</taxon>
        <taxon>Mycenaceae</taxon>
        <taxon>Mycena</taxon>
    </lineage>
</organism>
<dbReference type="PANTHER" id="PTHR43476">
    <property type="entry name" value="3-(3-HYDROXY-PHENYL)PROPIONATE/3-HYDROXYCINNAMIC ACID HYDROXYLASE"/>
    <property type="match status" value="1"/>
</dbReference>
<evidence type="ECO:0000313" key="7">
    <source>
        <dbReference type="Proteomes" id="UP000623467"/>
    </source>
</evidence>
<dbReference type="Gene3D" id="3.50.50.60">
    <property type="entry name" value="FAD/NAD(P)-binding domain"/>
    <property type="match status" value="1"/>
</dbReference>
<dbReference type="GO" id="GO:0016491">
    <property type="term" value="F:oxidoreductase activity"/>
    <property type="evidence" value="ECO:0007669"/>
    <property type="project" value="UniProtKB-KW"/>
</dbReference>
<dbReference type="Gene3D" id="3.30.70.2450">
    <property type="match status" value="1"/>
</dbReference>
<feature type="domain" description="FAD-binding" evidence="5">
    <location>
        <begin position="7"/>
        <end position="356"/>
    </location>
</feature>
<dbReference type="SUPFAM" id="SSF51905">
    <property type="entry name" value="FAD/NAD(P)-binding domain"/>
    <property type="match status" value="1"/>
</dbReference>
<gene>
    <name evidence="6" type="ORF">MSAN_00883500</name>
</gene>
<protein>
    <submittedName>
        <fullName evidence="6">FAD-binding-3 domain-containing protein</fullName>
    </submittedName>
</protein>
<feature type="transmembrane region" description="Helical" evidence="4">
    <location>
        <begin position="398"/>
        <end position="414"/>
    </location>
</feature>
<keyword evidence="4" id="KW-0472">Membrane</keyword>
<reference evidence="6" key="1">
    <citation type="submission" date="2020-05" db="EMBL/GenBank/DDBJ databases">
        <title>Mycena genomes resolve the evolution of fungal bioluminescence.</title>
        <authorList>
            <person name="Tsai I.J."/>
        </authorList>
    </citation>
    <scope>NUCLEOTIDE SEQUENCE</scope>
    <source>
        <strain evidence="6">160909Yilan</strain>
    </source>
</reference>
<dbReference type="PANTHER" id="PTHR43476:SF5">
    <property type="entry name" value="FAD-DEPENDENT MONOOXYGENASE"/>
    <property type="match status" value="1"/>
</dbReference>
<dbReference type="InterPro" id="IPR036188">
    <property type="entry name" value="FAD/NAD-bd_sf"/>
</dbReference>
<dbReference type="OrthoDB" id="10016252at2759"/>
<dbReference type="EMBL" id="JACAZH010000006">
    <property type="protein sequence ID" value="KAF7366273.1"/>
    <property type="molecule type" value="Genomic_DNA"/>
</dbReference>
<sequence>MSLPQQTTILIVGAGPCGMATALSLNHQGIHDIVIVDALLAGENSSRALVIQAATLEALNDIGCLDDLLSIGDKPDTLDIHHGSSRLISIDFSLLAPHTKFPFTLVIPQTNTEAVMLGKLDQLGIKVFRPFKVVSVKPSESVEEGMFEVRFASGEMIKTKYVVGADGAHSAVRNEAGVSFKDPDGDEKQDYGNLSQLVLGDVTFTSPPQIPTKTLGTFSHGNFSLFAQFPDKASPDPTCTVYRVVSSVPVEDGTAPQAPSAEYLQALLDRYGPPALSSDPAVNAHPTRIDRLYWSSRYRTRSAIVDRYFTLNPNGGGAILLLGDAAHIHSPVGGQGMSLGIRDAISLGPVLKAHIDSRDSTSSSKHFEEWGAIRRRYAITVIAMTKEALGMMTASRRVWAPLLMVGFSVLRFLGRFRFMKQMVAYRISGLADI</sequence>
<comment type="caution">
    <text evidence="6">The sequence shown here is derived from an EMBL/GenBank/DDBJ whole genome shotgun (WGS) entry which is preliminary data.</text>
</comment>
<evidence type="ECO:0000256" key="2">
    <source>
        <dbReference type="ARBA" id="ARBA00022827"/>
    </source>
</evidence>
<evidence type="ECO:0000256" key="1">
    <source>
        <dbReference type="ARBA" id="ARBA00022630"/>
    </source>
</evidence>
<evidence type="ECO:0000256" key="4">
    <source>
        <dbReference type="SAM" id="Phobius"/>
    </source>
</evidence>
<keyword evidence="3" id="KW-0560">Oxidoreductase</keyword>
<proteinExistence type="predicted"/>
<name>A0A8H6YSA2_9AGAR</name>
<dbReference type="InterPro" id="IPR002938">
    <property type="entry name" value="FAD-bd"/>
</dbReference>
<keyword evidence="2" id="KW-0274">FAD</keyword>
<keyword evidence="4" id="KW-1133">Transmembrane helix</keyword>
<evidence type="ECO:0000256" key="3">
    <source>
        <dbReference type="ARBA" id="ARBA00023002"/>
    </source>
</evidence>